<dbReference type="AlphaFoldDB" id="A0A6A5ZCK3"/>
<dbReference type="Pfam" id="PF12311">
    <property type="entry name" value="DUF3632"/>
    <property type="match status" value="1"/>
</dbReference>
<evidence type="ECO:0000313" key="3">
    <source>
        <dbReference type="Proteomes" id="UP000799770"/>
    </source>
</evidence>
<gene>
    <name evidence="2" type="ORF">BDV96DRAFT_572606</name>
</gene>
<proteinExistence type="predicted"/>
<evidence type="ECO:0000313" key="2">
    <source>
        <dbReference type="EMBL" id="KAF2116653.1"/>
    </source>
</evidence>
<name>A0A6A5ZCK3_9PLEO</name>
<sequence>MTSDDDERWEDAKSSEAESQAQIDTWELERQRKVKEAISEFPDEPDQIDAIAKIRGWSGPDGYSSFYTSIQDHLNGKANLNETVDKITGPIDAMINANKLDDIPWESLWNSTIHSAKRIPFSAPKAHLALTELVIAIKRHKAPVDTQSELYSSLPYLGISSREAMNDSPGGGAGFSIPEVHAYANLQYFFALLTRGQVRAYWLYSVWVMRDALENELTDDGPNATHGPTTAFQKYDAYVPAASMWIFGVGEALYEHEADLTPTSPNQGNPGKGGKFWEGKAEISKARWALWKKRFHEVTKLEGIRDETRQLAEEAYSLMGNIDGHA</sequence>
<dbReference type="InterPro" id="IPR022085">
    <property type="entry name" value="OpdG"/>
</dbReference>
<feature type="region of interest" description="Disordered" evidence="1">
    <location>
        <begin position="1"/>
        <end position="26"/>
    </location>
</feature>
<dbReference type="PANTHER" id="PTHR38797:SF4">
    <property type="entry name" value="NUCLEAR PORE COMPLEX PROTEIN NUP85"/>
    <property type="match status" value="1"/>
</dbReference>
<keyword evidence="3" id="KW-1185">Reference proteome</keyword>
<dbReference type="OrthoDB" id="3350591at2759"/>
<dbReference type="Proteomes" id="UP000799770">
    <property type="component" value="Unassembled WGS sequence"/>
</dbReference>
<organism evidence="2 3">
    <name type="scientific">Lophiotrema nucula</name>
    <dbReference type="NCBI Taxonomy" id="690887"/>
    <lineage>
        <taxon>Eukaryota</taxon>
        <taxon>Fungi</taxon>
        <taxon>Dikarya</taxon>
        <taxon>Ascomycota</taxon>
        <taxon>Pezizomycotina</taxon>
        <taxon>Dothideomycetes</taxon>
        <taxon>Pleosporomycetidae</taxon>
        <taxon>Pleosporales</taxon>
        <taxon>Lophiotremataceae</taxon>
        <taxon>Lophiotrema</taxon>
    </lineage>
</organism>
<evidence type="ECO:0000256" key="1">
    <source>
        <dbReference type="SAM" id="MobiDB-lite"/>
    </source>
</evidence>
<dbReference type="EMBL" id="ML977320">
    <property type="protein sequence ID" value="KAF2116653.1"/>
    <property type="molecule type" value="Genomic_DNA"/>
</dbReference>
<dbReference type="InterPro" id="IPR053204">
    <property type="entry name" value="Oxopyrrolidines_Biosynth-assoc"/>
</dbReference>
<reference evidence="2" key="1">
    <citation type="journal article" date="2020" name="Stud. Mycol.">
        <title>101 Dothideomycetes genomes: a test case for predicting lifestyles and emergence of pathogens.</title>
        <authorList>
            <person name="Haridas S."/>
            <person name="Albert R."/>
            <person name="Binder M."/>
            <person name="Bloem J."/>
            <person name="Labutti K."/>
            <person name="Salamov A."/>
            <person name="Andreopoulos B."/>
            <person name="Baker S."/>
            <person name="Barry K."/>
            <person name="Bills G."/>
            <person name="Bluhm B."/>
            <person name="Cannon C."/>
            <person name="Castanera R."/>
            <person name="Culley D."/>
            <person name="Daum C."/>
            <person name="Ezra D."/>
            <person name="Gonzalez J."/>
            <person name="Henrissat B."/>
            <person name="Kuo A."/>
            <person name="Liang C."/>
            <person name="Lipzen A."/>
            <person name="Lutzoni F."/>
            <person name="Magnuson J."/>
            <person name="Mondo S."/>
            <person name="Nolan M."/>
            <person name="Ohm R."/>
            <person name="Pangilinan J."/>
            <person name="Park H.-J."/>
            <person name="Ramirez L."/>
            <person name="Alfaro M."/>
            <person name="Sun H."/>
            <person name="Tritt A."/>
            <person name="Yoshinaga Y."/>
            <person name="Zwiers L.-H."/>
            <person name="Turgeon B."/>
            <person name="Goodwin S."/>
            <person name="Spatafora J."/>
            <person name="Crous P."/>
            <person name="Grigoriev I."/>
        </authorList>
    </citation>
    <scope>NUCLEOTIDE SEQUENCE</scope>
    <source>
        <strain evidence="2">CBS 627.86</strain>
    </source>
</reference>
<protein>
    <submittedName>
        <fullName evidence="2">Uncharacterized protein</fullName>
    </submittedName>
</protein>
<dbReference type="PANTHER" id="PTHR38797">
    <property type="entry name" value="NUCLEAR PORE COMPLEX PROTEIN NUP85-RELATED"/>
    <property type="match status" value="1"/>
</dbReference>
<accession>A0A6A5ZCK3</accession>